<organism evidence="3 4">
    <name type="scientific">Pristionchus fissidentatus</name>
    <dbReference type="NCBI Taxonomy" id="1538716"/>
    <lineage>
        <taxon>Eukaryota</taxon>
        <taxon>Metazoa</taxon>
        <taxon>Ecdysozoa</taxon>
        <taxon>Nematoda</taxon>
        <taxon>Chromadorea</taxon>
        <taxon>Rhabditida</taxon>
        <taxon>Rhabditina</taxon>
        <taxon>Diplogasteromorpha</taxon>
        <taxon>Diplogasteroidea</taxon>
        <taxon>Neodiplogasteridae</taxon>
        <taxon>Pristionchus</taxon>
    </lineage>
</organism>
<gene>
    <name evidence="3" type="ORF">PFISCL1PPCAC_14287</name>
</gene>
<comment type="caution">
    <text evidence="3">The sequence shown here is derived from an EMBL/GenBank/DDBJ whole genome shotgun (WGS) entry which is preliminary data.</text>
</comment>
<evidence type="ECO:0000313" key="4">
    <source>
        <dbReference type="Proteomes" id="UP001432322"/>
    </source>
</evidence>
<proteinExistence type="predicted"/>
<keyword evidence="2" id="KW-0472">Membrane</keyword>
<feature type="region of interest" description="Disordered" evidence="1">
    <location>
        <begin position="1"/>
        <end position="46"/>
    </location>
</feature>
<feature type="compositionally biased region" description="Polar residues" evidence="1">
    <location>
        <begin position="14"/>
        <end position="25"/>
    </location>
</feature>
<protein>
    <submittedName>
        <fullName evidence="3">Uncharacterized protein</fullName>
    </submittedName>
</protein>
<name>A0AAV5VWW6_9BILA</name>
<accession>A0AAV5VWW6</accession>
<keyword evidence="2" id="KW-0812">Transmembrane</keyword>
<dbReference type="AlphaFoldDB" id="A0AAV5VWW6"/>
<keyword evidence="4" id="KW-1185">Reference proteome</keyword>
<evidence type="ECO:0000256" key="2">
    <source>
        <dbReference type="SAM" id="Phobius"/>
    </source>
</evidence>
<feature type="non-terminal residue" evidence="3">
    <location>
        <position position="1"/>
    </location>
</feature>
<feature type="transmembrane region" description="Helical" evidence="2">
    <location>
        <begin position="79"/>
        <end position="103"/>
    </location>
</feature>
<evidence type="ECO:0000313" key="3">
    <source>
        <dbReference type="EMBL" id="GMT22990.1"/>
    </source>
</evidence>
<sequence>FHHSQSMEPPPSYESITSKQVSPTGEPNEGAVEGSVSTPPPYTECSQHATVISPPVIIDLRNSETQQCSGSRNLRFKRFIPSSCALIIIVIVSTALIGVIVGWNVA</sequence>
<reference evidence="3" key="1">
    <citation type="submission" date="2023-10" db="EMBL/GenBank/DDBJ databases">
        <title>Genome assembly of Pristionchus species.</title>
        <authorList>
            <person name="Yoshida K."/>
            <person name="Sommer R.J."/>
        </authorList>
    </citation>
    <scope>NUCLEOTIDE SEQUENCE</scope>
    <source>
        <strain evidence="3">RS5133</strain>
    </source>
</reference>
<keyword evidence="2" id="KW-1133">Transmembrane helix</keyword>
<evidence type="ECO:0000256" key="1">
    <source>
        <dbReference type="SAM" id="MobiDB-lite"/>
    </source>
</evidence>
<dbReference type="EMBL" id="BTSY01000004">
    <property type="protein sequence ID" value="GMT22990.1"/>
    <property type="molecule type" value="Genomic_DNA"/>
</dbReference>
<dbReference type="Proteomes" id="UP001432322">
    <property type="component" value="Unassembled WGS sequence"/>
</dbReference>